<dbReference type="InterPro" id="IPR042099">
    <property type="entry name" value="ANL_N_sf"/>
</dbReference>
<dbReference type="GO" id="GO:0004497">
    <property type="term" value="F:monooxygenase activity"/>
    <property type="evidence" value="ECO:0007669"/>
    <property type="project" value="UniProtKB-KW"/>
</dbReference>
<organism evidence="7 8">
    <name type="scientific">Operophtera brumata</name>
    <name type="common">Winter moth</name>
    <name type="synonym">Phalaena brumata</name>
    <dbReference type="NCBI Taxonomy" id="104452"/>
    <lineage>
        <taxon>Eukaryota</taxon>
        <taxon>Metazoa</taxon>
        <taxon>Ecdysozoa</taxon>
        <taxon>Arthropoda</taxon>
        <taxon>Hexapoda</taxon>
        <taxon>Insecta</taxon>
        <taxon>Pterygota</taxon>
        <taxon>Neoptera</taxon>
        <taxon>Endopterygota</taxon>
        <taxon>Lepidoptera</taxon>
        <taxon>Glossata</taxon>
        <taxon>Ditrysia</taxon>
        <taxon>Geometroidea</taxon>
        <taxon>Geometridae</taxon>
        <taxon>Larentiinae</taxon>
        <taxon>Operophtera</taxon>
    </lineage>
</organism>
<feature type="domain" description="AMP-binding enzyme C-terminal" evidence="6">
    <location>
        <begin position="265"/>
        <end position="341"/>
    </location>
</feature>
<evidence type="ECO:0000256" key="3">
    <source>
        <dbReference type="ARBA" id="ARBA00022598"/>
    </source>
</evidence>
<keyword evidence="4" id="KW-0576">Peroxisome</keyword>
<dbReference type="SUPFAM" id="SSF56801">
    <property type="entry name" value="Acetyl-CoA synthetase-like"/>
    <property type="match status" value="1"/>
</dbReference>
<dbReference type="STRING" id="104452.A0A0L7LHE0"/>
<dbReference type="PANTHER" id="PTHR24096:SF149">
    <property type="entry name" value="AMP-BINDING DOMAIN-CONTAINING PROTEIN-RELATED"/>
    <property type="match status" value="1"/>
</dbReference>
<dbReference type="Proteomes" id="UP000037510">
    <property type="component" value="Unassembled WGS sequence"/>
</dbReference>
<comment type="similarity">
    <text evidence="2">Belongs to the ATP-dependent AMP-binding enzyme family.</text>
</comment>
<dbReference type="InterPro" id="IPR025110">
    <property type="entry name" value="AMP-bd_C"/>
</dbReference>
<evidence type="ECO:0000259" key="5">
    <source>
        <dbReference type="Pfam" id="PF00501"/>
    </source>
</evidence>
<dbReference type="InterPro" id="IPR020845">
    <property type="entry name" value="AMP-binding_CS"/>
</dbReference>
<evidence type="ECO:0000256" key="1">
    <source>
        <dbReference type="ARBA" id="ARBA00004275"/>
    </source>
</evidence>
<comment type="subcellular location">
    <subcellularLocation>
        <location evidence="1">Peroxisome</location>
    </subcellularLocation>
</comment>
<dbReference type="Pfam" id="PF00501">
    <property type="entry name" value="AMP-binding"/>
    <property type="match status" value="2"/>
</dbReference>
<keyword evidence="3" id="KW-0436">Ligase</keyword>
<keyword evidence="8" id="KW-1185">Reference proteome</keyword>
<dbReference type="EMBL" id="JTDY01001065">
    <property type="protein sequence ID" value="KOB74983.1"/>
    <property type="molecule type" value="Genomic_DNA"/>
</dbReference>
<sequence>MNKLQKYSGPSIISGDQSFAIPSHGNYGKFVLDKILENKDRVALINGGTGDQVTYGEMAQQVVNTAYSLNTLGIGAGDVVGICSENRTEFLITAIAGMCTEAVVTFINSAYSKGAEKTALILYSSGTTGLPKGAKLSHRNLIISGLQPFNTVGIILTMDQIVYNQTVVYLNKFNEENYLKCIEKYKIVDVETRTVLGPNQPGEVCVKGPVLFQGYCGKDLGEDLDSEGFYCSGDVAYYDEDGYFFIVDRIKELIKYKAGQVAPSELEAILRQHHGVKDAAVIGTPDPLAGELPTAFVVKMAGVSVTEKELIDFVGSKVSSWKKLRGGVRFVEEIPKNGSGKILRRKLRDMIMCLVLRKPLKSY</sequence>
<dbReference type="Pfam" id="PF13193">
    <property type="entry name" value="AMP-binding_C"/>
    <property type="match status" value="1"/>
</dbReference>
<protein>
    <submittedName>
        <fullName evidence="7">Luciferin 4-monooxygenase</fullName>
    </submittedName>
</protein>
<keyword evidence="7" id="KW-0560">Oxidoreductase</keyword>
<dbReference type="InterPro" id="IPR000873">
    <property type="entry name" value="AMP-dep_synth/lig_dom"/>
</dbReference>
<dbReference type="FunFam" id="3.30.300.30:FF:000007">
    <property type="entry name" value="4-coumarate--CoA ligase 2"/>
    <property type="match status" value="1"/>
</dbReference>
<dbReference type="PROSITE" id="PS00455">
    <property type="entry name" value="AMP_BINDING"/>
    <property type="match status" value="1"/>
</dbReference>
<dbReference type="InterPro" id="IPR045851">
    <property type="entry name" value="AMP-bd_C_sf"/>
</dbReference>
<dbReference type="Gene3D" id="3.40.50.980">
    <property type="match status" value="2"/>
</dbReference>
<comment type="caution">
    <text evidence="7">The sequence shown here is derived from an EMBL/GenBank/DDBJ whole genome shotgun (WGS) entry which is preliminary data.</text>
</comment>
<keyword evidence="7" id="KW-0503">Monooxygenase</keyword>
<evidence type="ECO:0000256" key="4">
    <source>
        <dbReference type="ARBA" id="ARBA00023140"/>
    </source>
</evidence>
<gene>
    <name evidence="7" type="ORF">OBRU01_08293</name>
</gene>
<evidence type="ECO:0000313" key="7">
    <source>
        <dbReference type="EMBL" id="KOB74983.1"/>
    </source>
</evidence>
<evidence type="ECO:0000259" key="6">
    <source>
        <dbReference type="Pfam" id="PF13193"/>
    </source>
</evidence>
<dbReference type="PANTHER" id="PTHR24096">
    <property type="entry name" value="LONG-CHAIN-FATTY-ACID--COA LIGASE"/>
    <property type="match status" value="1"/>
</dbReference>
<feature type="domain" description="AMP-dependent synthetase/ligase" evidence="5">
    <location>
        <begin position="115"/>
        <end position="147"/>
    </location>
</feature>
<dbReference type="Gene3D" id="3.40.50.12780">
    <property type="entry name" value="N-terminal domain of ligase-like"/>
    <property type="match status" value="2"/>
</dbReference>
<evidence type="ECO:0000256" key="2">
    <source>
        <dbReference type="ARBA" id="ARBA00006432"/>
    </source>
</evidence>
<dbReference type="AlphaFoldDB" id="A0A0L7LHE0"/>
<accession>A0A0L7LHE0</accession>
<dbReference type="Gene3D" id="3.30.300.30">
    <property type="match status" value="1"/>
</dbReference>
<reference evidence="7 8" key="1">
    <citation type="journal article" date="2015" name="Genome Biol. Evol.">
        <title>The genome of winter moth (Operophtera brumata) provides a genomic perspective on sexual dimorphism and phenology.</title>
        <authorList>
            <person name="Derks M.F."/>
            <person name="Smit S."/>
            <person name="Salis L."/>
            <person name="Schijlen E."/>
            <person name="Bossers A."/>
            <person name="Mateman C."/>
            <person name="Pijl A.S."/>
            <person name="de Ridder D."/>
            <person name="Groenen M.A."/>
            <person name="Visser M.E."/>
            <person name="Megens H.J."/>
        </authorList>
    </citation>
    <scope>NUCLEOTIDE SEQUENCE [LARGE SCALE GENOMIC DNA]</scope>
    <source>
        <strain evidence="7">WM2013NL</strain>
        <tissue evidence="7">Head and thorax</tissue>
    </source>
</reference>
<feature type="domain" description="AMP-dependent synthetase/ligase" evidence="5">
    <location>
        <begin position="37"/>
        <end position="113"/>
    </location>
</feature>
<name>A0A0L7LHE0_OPEBR</name>
<dbReference type="GO" id="GO:0005777">
    <property type="term" value="C:peroxisome"/>
    <property type="evidence" value="ECO:0007669"/>
    <property type="project" value="UniProtKB-SubCell"/>
</dbReference>
<dbReference type="GO" id="GO:0016405">
    <property type="term" value="F:CoA-ligase activity"/>
    <property type="evidence" value="ECO:0007669"/>
    <property type="project" value="TreeGrafter"/>
</dbReference>
<proteinExistence type="inferred from homology"/>
<evidence type="ECO:0000313" key="8">
    <source>
        <dbReference type="Proteomes" id="UP000037510"/>
    </source>
</evidence>